<dbReference type="OrthoDB" id="225238at2"/>
<dbReference type="STRING" id="990268.JCM19235_6459"/>
<evidence type="ECO:0000256" key="1">
    <source>
        <dbReference type="SAM" id="SignalP"/>
    </source>
</evidence>
<reference evidence="2 3" key="1">
    <citation type="submission" date="2014-09" db="EMBL/GenBank/DDBJ databases">
        <title>Vibrio maritimus JCM 19235. (C45) whole genome shotgun sequence.</title>
        <authorList>
            <person name="Sawabe T."/>
            <person name="Meirelles P."/>
            <person name="Nakanishi M."/>
            <person name="Sayaka M."/>
            <person name="Hattori M."/>
            <person name="Ohkuma M."/>
        </authorList>
    </citation>
    <scope>NUCLEOTIDE SEQUENCE [LARGE SCALE GENOMIC DNA]</scope>
    <source>
        <strain evidence="3">JCM19235</strain>
    </source>
</reference>
<gene>
    <name evidence="2" type="ORF">JCM19235_6459</name>
</gene>
<organism evidence="2 3">
    <name type="scientific">Vibrio maritimus</name>
    <dbReference type="NCBI Taxonomy" id="990268"/>
    <lineage>
        <taxon>Bacteria</taxon>
        <taxon>Pseudomonadati</taxon>
        <taxon>Pseudomonadota</taxon>
        <taxon>Gammaproteobacteria</taxon>
        <taxon>Vibrionales</taxon>
        <taxon>Vibrionaceae</taxon>
        <taxon>Vibrio</taxon>
    </lineage>
</organism>
<sequence length="316" mass="35940">MKYIFCLVLTMMLTLTGNGFAATSNDGDVENQTFTIGVLSNKARKHIVFSTPLAKYVSQQLTEYGYTNSRVKVTDSIFELGQWLESGEIDMVSETLFAALRLQEDYKGEIVLRRWKKGQPEYQTVFFARKDSGIRSIDDLEGKILVLEDRSSTSGFYMPVQSLLKHKLEVTPHFSLPKTPTSDKVNIVLASDILRRADEISLSTWVAHSQADVGAFANTNWEDSGDMPPHIKPEMEIIHSTEFIPRSVILLRGDLDTNIRAAIIKILVDANKSEEGKAALYKFQKTTKFDRFTDERLESLVRYNDSRIQIEQLWLN</sequence>
<evidence type="ECO:0000313" key="2">
    <source>
        <dbReference type="EMBL" id="GAL17906.1"/>
    </source>
</evidence>
<feature type="signal peptide" evidence="1">
    <location>
        <begin position="1"/>
        <end position="21"/>
    </location>
</feature>
<keyword evidence="1" id="KW-0732">Signal</keyword>
<dbReference type="Pfam" id="PF12974">
    <property type="entry name" value="Phosphonate-bd"/>
    <property type="match status" value="1"/>
</dbReference>
<dbReference type="PANTHER" id="PTHR35841:SF1">
    <property type="entry name" value="PHOSPHONATES-BINDING PERIPLASMIC PROTEIN"/>
    <property type="match status" value="1"/>
</dbReference>
<dbReference type="EMBL" id="BBMR01000002">
    <property type="protein sequence ID" value="GAL17906.1"/>
    <property type="molecule type" value="Genomic_DNA"/>
</dbReference>
<protein>
    <submittedName>
        <fullName evidence="2">Phosphate-binding protein</fullName>
    </submittedName>
</protein>
<feature type="chain" id="PRO_5001864386" evidence="1">
    <location>
        <begin position="22"/>
        <end position="316"/>
    </location>
</feature>
<dbReference type="Gene3D" id="3.40.190.10">
    <property type="entry name" value="Periplasmic binding protein-like II"/>
    <property type="match status" value="2"/>
</dbReference>
<accession>A0A090RRK4</accession>
<dbReference type="AlphaFoldDB" id="A0A090RRK4"/>
<dbReference type="SUPFAM" id="SSF53850">
    <property type="entry name" value="Periplasmic binding protein-like II"/>
    <property type="match status" value="1"/>
</dbReference>
<dbReference type="PANTHER" id="PTHR35841">
    <property type="entry name" value="PHOSPHONATES-BINDING PERIPLASMIC PROTEIN"/>
    <property type="match status" value="1"/>
</dbReference>
<comment type="caution">
    <text evidence="2">The sequence shown here is derived from an EMBL/GenBank/DDBJ whole genome shotgun (WGS) entry which is preliminary data.</text>
</comment>
<keyword evidence="3" id="KW-1185">Reference proteome</keyword>
<name>A0A090RRK4_9VIBR</name>
<dbReference type="Proteomes" id="UP000029228">
    <property type="component" value="Unassembled WGS sequence"/>
</dbReference>
<proteinExistence type="predicted"/>
<evidence type="ECO:0000313" key="3">
    <source>
        <dbReference type="Proteomes" id="UP000029228"/>
    </source>
</evidence>